<evidence type="ECO:0000313" key="5">
    <source>
        <dbReference type="EMBL" id="AAK57159.1"/>
    </source>
</evidence>
<feature type="compositionally biased region" description="Basic and acidic residues" evidence="4">
    <location>
        <begin position="196"/>
        <end position="223"/>
    </location>
</feature>
<comment type="subcellular location">
    <subcellularLocation>
        <location evidence="1">Host nucleus</location>
    </subcellularLocation>
</comment>
<proteinExistence type="inferred from homology"/>
<organism evidence="5 6">
    <name type="scientific">Tupaiid herpesvirus 1 (strain 1)</name>
    <name type="common">TuHV-1</name>
    <name type="synonym">Herpesvirus tupaia (strain 1)</name>
    <dbReference type="NCBI Taxonomy" id="10397"/>
    <lineage>
        <taxon>Viruses</taxon>
        <taxon>Duplodnaviria</taxon>
        <taxon>Heunggongvirae</taxon>
        <taxon>Peploviricota</taxon>
        <taxon>Herviviricetes</taxon>
        <taxon>Herpesvirales</taxon>
        <taxon>Orthoherpesviridae</taxon>
        <taxon>Betaherpesvirinae</taxon>
        <taxon>Quwivirus</taxon>
        <taxon>Quwivirus tupaiidbeta1</taxon>
    </lineage>
</organism>
<dbReference type="InterPro" id="IPR004138">
    <property type="entry name" value="U79_P34"/>
</dbReference>
<accession>Q91TI8</accession>
<feature type="region of interest" description="Disordered" evidence="4">
    <location>
        <begin position="149"/>
        <end position="243"/>
    </location>
</feature>
<sequence>MADPSAPTSIRTYITFSNPNRIIHQNVSRAFDIRRFTFDSARVFECRDGTGTVEHWGPGWLCVNIVQNLDGANGSGGGGSHGNAPGFMSLDVTVDDELKCNYFYRGTILNSKSVSTVVGTHTQANGDATSVLLTLIAEGGLSVTRMQHVWPRAGDGPHEDRRRLPEDDKKRKGDNGAGPSGQPMGAGLAAAVAAVHQREAREARDGRDVRDPRTKTKERRREDDGESSGRSVGRSQRASRSFD</sequence>
<dbReference type="GeneID" id="921127"/>
<feature type="compositionally biased region" description="Low complexity" evidence="4">
    <location>
        <begin position="185"/>
        <end position="195"/>
    </location>
</feature>
<evidence type="ECO:0000256" key="1">
    <source>
        <dbReference type="ARBA" id="ARBA00004147"/>
    </source>
</evidence>
<name>Q91TI8_TUHV1</name>
<evidence type="ECO:0000256" key="3">
    <source>
        <dbReference type="ARBA" id="ARBA00022562"/>
    </source>
</evidence>
<dbReference type="OrthoDB" id="23688at10239"/>
<dbReference type="KEGG" id="vg:921127"/>
<feature type="compositionally biased region" description="Polar residues" evidence="4">
    <location>
        <begin position="228"/>
        <end position="243"/>
    </location>
</feature>
<keyword evidence="6" id="KW-1185">Reference proteome</keyword>
<comment type="similarity">
    <text evidence="2">Belongs to the herpesviridae U79/UL112 family.</text>
</comment>
<dbReference type="RefSeq" id="NP_116464.1">
    <property type="nucleotide sequence ID" value="NC_002794.1"/>
</dbReference>
<evidence type="ECO:0000256" key="4">
    <source>
        <dbReference type="SAM" id="MobiDB-lite"/>
    </source>
</evidence>
<dbReference type="EMBL" id="AF281817">
    <property type="protein sequence ID" value="AAK57159.1"/>
    <property type="molecule type" value="Genomic_DNA"/>
</dbReference>
<reference evidence="5 6" key="1">
    <citation type="journal article" date="2001" name="J. Virol.">
        <title>Analysis and characterization of the complete genome of tupaia (tree shrew) herpesvirus.</title>
        <authorList>
            <person name="Bahr U."/>
            <person name="Darai G."/>
        </authorList>
    </citation>
    <scope>NUCLEOTIDE SEQUENCE [LARGE SCALE GENOMIC DNA]</scope>
    <source>
        <strain evidence="5">2</strain>
    </source>
</reference>
<evidence type="ECO:0000256" key="2">
    <source>
        <dbReference type="ARBA" id="ARBA00006651"/>
    </source>
</evidence>
<evidence type="ECO:0000313" key="6">
    <source>
        <dbReference type="Proteomes" id="UP000137095"/>
    </source>
</evidence>
<organismHost>
    <name type="scientific">Tupaia belangeri</name>
    <name type="common">Common tree shrew</name>
    <name type="synonym">Tupaia glis belangeri</name>
    <dbReference type="NCBI Taxonomy" id="37347"/>
</organismHost>
<protein>
    <submittedName>
        <fullName evidence="5">T112</fullName>
    </submittedName>
</protein>
<dbReference type="Pfam" id="PF03064">
    <property type="entry name" value="U79_P34"/>
    <property type="match status" value="1"/>
</dbReference>
<dbReference type="Proteomes" id="UP000137095">
    <property type="component" value="Segment"/>
</dbReference>
<keyword evidence="3" id="KW-1048">Host nucleus</keyword>
<dbReference type="GO" id="GO:0042025">
    <property type="term" value="C:host cell nucleus"/>
    <property type="evidence" value="ECO:0007669"/>
    <property type="project" value="UniProtKB-SubCell"/>
</dbReference>
<feature type="compositionally biased region" description="Basic and acidic residues" evidence="4">
    <location>
        <begin position="155"/>
        <end position="174"/>
    </location>
</feature>